<dbReference type="HAMAP" id="MF_00719">
    <property type="entry name" value="CobS"/>
    <property type="match status" value="1"/>
</dbReference>
<proteinExistence type="inferred from homology"/>
<comment type="function">
    <text evidence="14 19">Joins adenosylcobinamide-GDP and alpha-ribazole to generate adenosylcobalamin (Ado-cobalamin). Also synthesizes adenosylcobalamin 5'-phosphate from adenosylcobinamide-GDP and alpha-ribazole 5'-phosphate.</text>
</comment>
<dbReference type="GO" id="GO:0009236">
    <property type="term" value="P:cobalamin biosynthetic process"/>
    <property type="evidence" value="ECO:0007669"/>
    <property type="project" value="UniProtKB-UniRule"/>
</dbReference>
<evidence type="ECO:0000256" key="10">
    <source>
        <dbReference type="ARBA" id="ARBA00022692"/>
    </source>
</evidence>
<feature type="transmembrane region" description="Helical" evidence="19">
    <location>
        <begin position="6"/>
        <end position="22"/>
    </location>
</feature>
<feature type="transmembrane region" description="Helical" evidence="19">
    <location>
        <begin position="34"/>
        <end position="53"/>
    </location>
</feature>
<organism evidence="20 21">
    <name type="scientific">Roseofilum reptotaenium AO1-A</name>
    <dbReference type="NCBI Taxonomy" id="1925591"/>
    <lineage>
        <taxon>Bacteria</taxon>
        <taxon>Bacillati</taxon>
        <taxon>Cyanobacteriota</taxon>
        <taxon>Cyanophyceae</taxon>
        <taxon>Desertifilales</taxon>
        <taxon>Desertifilaceae</taxon>
        <taxon>Roseofilum</taxon>
    </lineage>
</organism>
<keyword evidence="21" id="KW-1185">Reference proteome</keyword>
<keyword evidence="11 19" id="KW-0460">Magnesium</keyword>
<evidence type="ECO:0000256" key="13">
    <source>
        <dbReference type="ARBA" id="ARBA00023136"/>
    </source>
</evidence>
<evidence type="ECO:0000256" key="6">
    <source>
        <dbReference type="ARBA" id="ARBA00015850"/>
    </source>
</evidence>
<evidence type="ECO:0000256" key="15">
    <source>
        <dbReference type="ARBA" id="ARBA00032605"/>
    </source>
</evidence>
<keyword evidence="7 19" id="KW-1003">Cell membrane</keyword>
<evidence type="ECO:0000256" key="2">
    <source>
        <dbReference type="ARBA" id="ARBA00004651"/>
    </source>
</evidence>
<dbReference type="Proteomes" id="UP000183940">
    <property type="component" value="Unassembled WGS sequence"/>
</dbReference>
<dbReference type="UniPathway" id="UPA00148">
    <property type="reaction ID" value="UER00238"/>
</dbReference>
<keyword evidence="13 19" id="KW-0472">Membrane</keyword>
<dbReference type="EC" id="2.7.8.26" evidence="5 19"/>
<protein>
    <recommendedName>
        <fullName evidence="6 19">Adenosylcobinamide-GDP ribazoletransferase</fullName>
        <ecNumber evidence="5 19">2.7.8.26</ecNumber>
    </recommendedName>
    <alternativeName>
        <fullName evidence="16 19">Cobalamin synthase</fullName>
    </alternativeName>
    <alternativeName>
        <fullName evidence="15 19">Cobalamin-5'-phosphate synthase</fullName>
    </alternativeName>
</protein>
<dbReference type="NCBIfam" id="TIGR00317">
    <property type="entry name" value="cobS"/>
    <property type="match status" value="1"/>
</dbReference>
<dbReference type="PANTHER" id="PTHR34148:SF1">
    <property type="entry name" value="ADENOSYLCOBINAMIDE-GDP RIBAZOLETRANSFERASE"/>
    <property type="match status" value="1"/>
</dbReference>
<evidence type="ECO:0000256" key="18">
    <source>
        <dbReference type="ARBA" id="ARBA00049504"/>
    </source>
</evidence>
<evidence type="ECO:0000256" key="1">
    <source>
        <dbReference type="ARBA" id="ARBA00001946"/>
    </source>
</evidence>
<evidence type="ECO:0000256" key="19">
    <source>
        <dbReference type="HAMAP-Rule" id="MF_00719"/>
    </source>
</evidence>
<dbReference type="GO" id="GO:0051073">
    <property type="term" value="F:adenosylcobinamide-GDP ribazoletransferase activity"/>
    <property type="evidence" value="ECO:0007669"/>
    <property type="project" value="UniProtKB-UniRule"/>
</dbReference>
<dbReference type="EMBL" id="MLAW01000002">
    <property type="protein sequence ID" value="OJJ27249.1"/>
    <property type="molecule type" value="Genomic_DNA"/>
</dbReference>
<dbReference type="AlphaFoldDB" id="A0A1L9QX80"/>
<comment type="similarity">
    <text evidence="4 19">Belongs to the CobS family.</text>
</comment>
<evidence type="ECO:0000256" key="14">
    <source>
        <dbReference type="ARBA" id="ARBA00025228"/>
    </source>
</evidence>
<comment type="pathway">
    <text evidence="3 19">Cofactor biosynthesis; adenosylcobalamin biosynthesis; adenosylcobalamin from cob(II)yrinate a,c-diamide: step 7/7.</text>
</comment>
<evidence type="ECO:0000256" key="9">
    <source>
        <dbReference type="ARBA" id="ARBA00022679"/>
    </source>
</evidence>
<evidence type="ECO:0000256" key="12">
    <source>
        <dbReference type="ARBA" id="ARBA00022989"/>
    </source>
</evidence>
<comment type="subcellular location">
    <subcellularLocation>
        <location evidence="2 19">Cell membrane</location>
        <topology evidence="2 19">Multi-pass membrane protein</topology>
    </subcellularLocation>
</comment>
<evidence type="ECO:0000256" key="17">
    <source>
        <dbReference type="ARBA" id="ARBA00048623"/>
    </source>
</evidence>
<feature type="transmembrane region" description="Helical" evidence="19">
    <location>
        <begin position="204"/>
        <end position="224"/>
    </location>
</feature>
<dbReference type="PANTHER" id="PTHR34148">
    <property type="entry name" value="ADENOSYLCOBINAMIDE-GDP RIBAZOLETRANSFERASE"/>
    <property type="match status" value="1"/>
</dbReference>
<comment type="catalytic activity">
    <reaction evidence="18 19">
        <text>alpha-ribazole 5'-phosphate + adenosylcob(III)inamide-GDP = adenosylcob(III)alamin 5'-phosphate + GMP + H(+)</text>
        <dbReference type="Rhea" id="RHEA:23560"/>
        <dbReference type="ChEBI" id="CHEBI:15378"/>
        <dbReference type="ChEBI" id="CHEBI:57918"/>
        <dbReference type="ChEBI" id="CHEBI:58115"/>
        <dbReference type="ChEBI" id="CHEBI:60487"/>
        <dbReference type="ChEBI" id="CHEBI:60493"/>
        <dbReference type="EC" id="2.7.8.26"/>
    </reaction>
</comment>
<dbReference type="GO" id="GO:0005886">
    <property type="term" value="C:plasma membrane"/>
    <property type="evidence" value="ECO:0007669"/>
    <property type="project" value="UniProtKB-SubCell"/>
</dbReference>
<sequence>MGGVAMIWIWRIGGAIAFYTSIPIPRSWPLEFSGIARFATLVGMLIGTILGVMNWCLWSVGMPNFTRSSVIIALWVAITGGLHLDGAMDTADGLSVMDRDRRLEVMSDSVTGAFGAISAILILLLKTAAMSSLDPQHLWMAIAIPAWGRAGQLWAIWRYPYLKPTGKGAFHKAAIQSYKDVLPSLILLIALSGVQAALNPQQSIEILSLTLGWAAIAGGSAWWFNHQLGGHTGDTYGAVVEWTEAWSLVWAILIGNG</sequence>
<name>A0A1L9QX80_9CYAN</name>
<comment type="caution">
    <text evidence="20">The sequence shown here is derived from an EMBL/GenBank/DDBJ whole genome shotgun (WGS) entry which is preliminary data.</text>
</comment>
<comment type="catalytic activity">
    <reaction evidence="17 19">
        <text>alpha-ribazole + adenosylcob(III)inamide-GDP = adenosylcob(III)alamin + GMP + H(+)</text>
        <dbReference type="Rhea" id="RHEA:16049"/>
        <dbReference type="ChEBI" id="CHEBI:10329"/>
        <dbReference type="ChEBI" id="CHEBI:15378"/>
        <dbReference type="ChEBI" id="CHEBI:18408"/>
        <dbReference type="ChEBI" id="CHEBI:58115"/>
        <dbReference type="ChEBI" id="CHEBI:60487"/>
        <dbReference type="EC" id="2.7.8.26"/>
    </reaction>
</comment>
<comment type="cofactor">
    <cofactor evidence="1 19">
        <name>Mg(2+)</name>
        <dbReference type="ChEBI" id="CHEBI:18420"/>
    </cofactor>
</comment>
<evidence type="ECO:0000256" key="16">
    <source>
        <dbReference type="ARBA" id="ARBA00032853"/>
    </source>
</evidence>
<keyword evidence="12 19" id="KW-1133">Transmembrane helix</keyword>
<feature type="transmembrane region" description="Helical" evidence="19">
    <location>
        <begin position="178"/>
        <end position="198"/>
    </location>
</feature>
<evidence type="ECO:0000256" key="4">
    <source>
        <dbReference type="ARBA" id="ARBA00010561"/>
    </source>
</evidence>
<feature type="transmembrane region" description="Helical" evidence="19">
    <location>
        <begin position="65"/>
        <end position="84"/>
    </location>
</feature>
<evidence type="ECO:0000256" key="5">
    <source>
        <dbReference type="ARBA" id="ARBA00013200"/>
    </source>
</evidence>
<evidence type="ECO:0000256" key="7">
    <source>
        <dbReference type="ARBA" id="ARBA00022475"/>
    </source>
</evidence>
<dbReference type="Pfam" id="PF02654">
    <property type="entry name" value="CobS"/>
    <property type="match status" value="1"/>
</dbReference>
<dbReference type="STRING" id="1925591.BI308_01825"/>
<evidence type="ECO:0000313" key="21">
    <source>
        <dbReference type="Proteomes" id="UP000183940"/>
    </source>
</evidence>
<evidence type="ECO:0000256" key="8">
    <source>
        <dbReference type="ARBA" id="ARBA00022573"/>
    </source>
</evidence>
<dbReference type="InterPro" id="IPR003805">
    <property type="entry name" value="CobS"/>
</dbReference>
<dbReference type="GO" id="GO:0008818">
    <property type="term" value="F:cobalamin 5'-phosphate synthase activity"/>
    <property type="evidence" value="ECO:0007669"/>
    <property type="project" value="UniProtKB-UniRule"/>
</dbReference>
<reference evidence="20" key="1">
    <citation type="submission" date="2016-10" db="EMBL/GenBank/DDBJ databases">
        <title>CRISPR-Cas defence system in Roseofilum reptotaenium: evidence of a bacteriophage-cyanobacterium arms race in the coral black band disease.</title>
        <authorList>
            <person name="Buerger P."/>
            <person name="Wood-Charlson E.M."/>
            <person name="Weynberg K.D."/>
            <person name="Willis B."/>
            <person name="Van Oppen M.J."/>
        </authorList>
    </citation>
    <scope>NUCLEOTIDE SEQUENCE [LARGE SCALE GENOMIC DNA]</scope>
    <source>
        <strain evidence="20">AO1-A</strain>
    </source>
</reference>
<keyword evidence="10 19" id="KW-0812">Transmembrane</keyword>
<keyword evidence="9 19" id="KW-0808">Transferase</keyword>
<evidence type="ECO:0000256" key="11">
    <source>
        <dbReference type="ARBA" id="ARBA00022842"/>
    </source>
</evidence>
<evidence type="ECO:0000256" key="3">
    <source>
        <dbReference type="ARBA" id="ARBA00004663"/>
    </source>
</evidence>
<gene>
    <name evidence="19" type="primary">cobS</name>
    <name evidence="20" type="ORF">BI308_01825</name>
</gene>
<keyword evidence="8 19" id="KW-0169">Cobalamin biosynthesis</keyword>
<evidence type="ECO:0000313" key="20">
    <source>
        <dbReference type="EMBL" id="OJJ27249.1"/>
    </source>
</evidence>
<feature type="transmembrane region" description="Helical" evidence="19">
    <location>
        <begin position="105"/>
        <end position="125"/>
    </location>
</feature>
<accession>A0A1L9QX80</accession>